<sequence>MISYENRALARMLAGDLVLCMGLRQARTPDIALMASACGFDSIYVDMEHSPIGLDAVSAICIAATGCGVTPLVRVPGHDLQCMVRALDGGAQGIIVPHVEDAGQARALVEAAKYPPMGHRSVMGSGPSLGYEPLPLAQVNELGNRETLLVAMLETPRGIANADEIAAVAGIDMLLIGSNDLCTEMGIPGQLHHPALREAFESTAAACRRHGKFLGIGGVRGDIALQRALLGLGARMLIAGSDVTYLMRAAAQDAKQLRDVQNS</sequence>
<dbReference type="RefSeq" id="WP_124081527.1">
    <property type="nucleotide sequence ID" value="NZ_UWPJ01000032.1"/>
</dbReference>
<evidence type="ECO:0000256" key="1">
    <source>
        <dbReference type="ARBA" id="ARBA00005568"/>
    </source>
</evidence>
<comment type="similarity">
    <text evidence="1">Belongs to the HpcH/HpaI aldolase family.</text>
</comment>
<dbReference type="InterPro" id="IPR015813">
    <property type="entry name" value="Pyrv/PenolPyrv_kinase-like_dom"/>
</dbReference>
<organism evidence="5 6">
    <name type="scientific">Pigmentiphaga humi</name>
    <dbReference type="NCBI Taxonomy" id="2478468"/>
    <lineage>
        <taxon>Bacteria</taxon>
        <taxon>Pseudomonadati</taxon>
        <taxon>Pseudomonadota</taxon>
        <taxon>Betaproteobacteria</taxon>
        <taxon>Burkholderiales</taxon>
        <taxon>Alcaligenaceae</taxon>
        <taxon>Pigmentiphaga</taxon>
    </lineage>
</organism>
<dbReference type="Proteomes" id="UP000277294">
    <property type="component" value="Unassembled WGS sequence"/>
</dbReference>
<evidence type="ECO:0000313" key="5">
    <source>
        <dbReference type="EMBL" id="VCU71936.1"/>
    </source>
</evidence>
<dbReference type="SUPFAM" id="SSF51621">
    <property type="entry name" value="Phosphoenolpyruvate/pyruvate domain"/>
    <property type="match status" value="1"/>
</dbReference>
<evidence type="ECO:0000313" key="6">
    <source>
        <dbReference type="Proteomes" id="UP000277294"/>
    </source>
</evidence>
<name>A0A3P4B8U3_9BURK</name>
<accession>A0A3P4B8U3</accession>
<dbReference type="Gene3D" id="3.20.20.60">
    <property type="entry name" value="Phosphoenolpyruvate-binding domains"/>
    <property type="match status" value="1"/>
</dbReference>
<keyword evidence="6" id="KW-1185">Reference proteome</keyword>
<dbReference type="EMBL" id="UWPJ01000032">
    <property type="protein sequence ID" value="VCU71936.1"/>
    <property type="molecule type" value="Genomic_DNA"/>
</dbReference>
<dbReference type="GO" id="GO:0005737">
    <property type="term" value="C:cytoplasm"/>
    <property type="evidence" value="ECO:0007669"/>
    <property type="project" value="TreeGrafter"/>
</dbReference>
<dbReference type="PANTHER" id="PTHR30502:SF0">
    <property type="entry name" value="PHOSPHOENOLPYRUVATE CARBOXYLASE FAMILY PROTEIN"/>
    <property type="match status" value="1"/>
</dbReference>
<feature type="domain" description="HpcH/HpaI aldolase/citrate lyase" evidence="4">
    <location>
        <begin position="27"/>
        <end position="248"/>
    </location>
</feature>
<evidence type="ECO:0000256" key="3">
    <source>
        <dbReference type="ARBA" id="ARBA00023239"/>
    </source>
</evidence>
<reference evidence="5 6" key="1">
    <citation type="submission" date="2018-10" db="EMBL/GenBank/DDBJ databases">
        <authorList>
            <person name="Criscuolo A."/>
        </authorList>
    </citation>
    <scope>NUCLEOTIDE SEQUENCE [LARGE SCALE GENOMIC DNA]</scope>
    <source>
        <strain evidence="5">DnA1</strain>
    </source>
</reference>
<dbReference type="GO" id="GO:0046872">
    <property type="term" value="F:metal ion binding"/>
    <property type="evidence" value="ECO:0007669"/>
    <property type="project" value="UniProtKB-KW"/>
</dbReference>
<dbReference type="InterPro" id="IPR005000">
    <property type="entry name" value="Aldolase/citrate-lyase_domain"/>
</dbReference>
<proteinExistence type="inferred from homology"/>
<gene>
    <name evidence="5" type="primary">rhmA</name>
    <name evidence="5" type="ORF">PIGHUM_04028</name>
</gene>
<dbReference type="EC" id="4.1.2.53" evidence="5"/>
<keyword evidence="3 5" id="KW-0456">Lyase</keyword>
<evidence type="ECO:0000256" key="2">
    <source>
        <dbReference type="ARBA" id="ARBA00022723"/>
    </source>
</evidence>
<dbReference type="AlphaFoldDB" id="A0A3P4B8U3"/>
<dbReference type="InterPro" id="IPR040442">
    <property type="entry name" value="Pyrv_kinase-like_dom_sf"/>
</dbReference>
<dbReference type="InterPro" id="IPR050251">
    <property type="entry name" value="HpcH-HpaI_aldolase"/>
</dbReference>
<dbReference type="PANTHER" id="PTHR30502">
    <property type="entry name" value="2-KETO-3-DEOXY-L-RHAMNONATE ALDOLASE"/>
    <property type="match status" value="1"/>
</dbReference>
<dbReference type="GO" id="GO:0106099">
    <property type="term" value="F:2-keto-3-deoxy-L-rhamnonate aldolase activity"/>
    <property type="evidence" value="ECO:0007669"/>
    <property type="project" value="UniProtKB-EC"/>
</dbReference>
<protein>
    <submittedName>
        <fullName evidence="5">2-keto-3-deoxy-L-rhamnonate aldolase</fullName>
        <ecNumber evidence="5">4.1.2.53</ecNumber>
    </submittedName>
</protein>
<evidence type="ECO:0000259" key="4">
    <source>
        <dbReference type="Pfam" id="PF03328"/>
    </source>
</evidence>
<dbReference type="Pfam" id="PF03328">
    <property type="entry name" value="HpcH_HpaI"/>
    <property type="match status" value="1"/>
</dbReference>
<dbReference type="OrthoDB" id="86160at2"/>
<keyword evidence="2" id="KW-0479">Metal-binding</keyword>